<reference evidence="2" key="1">
    <citation type="journal article" date="2019" name="Int. J. Syst. Evol. Microbiol.">
        <title>The Global Catalogue of Microorganisms (GCM) 10K type strain sequencing project: providing services to taxonomists for standard genome sequencing and annotation.</title>
        <authorList>
            <consortium name="The Broad Institute Genomics Platform"/>
            <consortium name="The Broad Institute Genome Sequencing Center for Infectious Disease"/>
            <person name="Wu L."/>
            <person name="Ma J."/>
        </authorList>
    </citation>
    <scope>NUCLEOTIDE SEQUENCE [LARGE SCALE GENOMIC DNA]</scope>
    <source>
        <strain evidence="2">KCTC 62195</strain>
    </source>
</reference>
<dbReference type="RefSeq" id="WP_377816930.1">
    <property type="nucleotide sequence ID" value="NZ_JBHRSJ010000035.1"/>
</dbReference>
<keyword evidence="2" id="KW-1185">Reference proteome</keyword>
<evidence type="ECO:0000313" key="1">
    <source>
        <dbReference type="EMBL" id="MFC2974671.1"/>
    </source>
</evidence>
<protein>
    <submittedName>
        <fullName evidence="1">Uncharacterized protein</fullName>
    </submittedName>
</protein>
<sequence>MRPLIQNQWTGGVDNLTPADRVPKGFVRRAVNIDATPGGELHLRSGYEQVYAGNAVRGVLALGDKLLIADGPELIEFDPQTQGVRVLRTIAGAGQFIGAVLNNTLYFQTANESLEYDGRRVRAWGVPDVLAQPLPAVTTGGALRAGIYRLAVTFSDADGREGGTDTPLLVTVPEGGALDVELPAPPEGGRVNLYLGYPNSQTLYLQGQGQGQGQGSAAMPLRVTSLRDDTRTLTTARLRAPVIGSVICAHGSQLAIAQGRVVWLTAPMRPHLLDPLRGFLQFPAEVGELMSDQTTLYVSSDVSYSLSDVAGDTPSQREILNFPALRGSAVILPDERCAWMTRYGQAVSVGDGSGGLQLVNRQHYAPDLTAQGAAGVIEHNGNQLIVTTTRGPQGANQLAATDFFIGEVVRP</sequence>
<organism evidence="1 2">
    <name type="scientific">Azotobacter bryophylli</name>
    <dbReference type="NCBI Taxonomy" id="1986537"/>
    <lineage>
        <taxon>Bacteria</taxon>
        <taxon>Pseudomonadati</taxon>
        <taxon>Pseudomonadota</taxon>
        <taxon>Gammaproteobacteria</taxon>
        <taxon>Pseudomonadales</taxon>
        <taxon>Pseudomonadaceae</taxon>
        <taxon>Azotobacter</taxon>
    </lineage>
</organism>
<dbReference type="EMBL" id="JBHRSJ010000035">
    <property type="protein sequence ID" value="MFC2974671.1"/>
    <property type="molecule type" value="Genomic_DNA"/>
</dbReference>
<evidence type="ECO:0000313" key="2">
    <source>
        <dbReference type="Proteomes" id="UP001595457"/>
    </source>
</evidence>
<gene>
    <name evidence="1" type="ORF">ACFOJE_20985</name>
</gene>
<name>A0ABV7AZL3_9GAMM</name>
<proteinExistence type="predicted"/>
<accession>A0ABV7AZL3</accession>
<dbReference type="Proteomes" id="UP001595457">
    <property type="component" value="Unassembled WGS sequence"/>
</dbReference>
<comment type="caution">
    <text evidence="1">The sequence shown here is derived from an EMBL/GenBank/DDBJ whole genome shotgun (WGS) entry which is preliminary data.</text>
</comment>